<dbReference type="PROSITE" id="PS50105">
    <property type="entry name" value="SAM_DOMAIN"/>
    <property type="match status" value="1"/>
</dbReference>
<keyword evidence="1" id="KW-0677">Repeat</keyword>
<dbReference type="Pfam" id="PF07647">
    <property type="entry name" value="SAM_2"/>
    <property type="match status" value="1"/>
</dbReference>
<reference evidence="4" key="1">
    <citation type="submission" date="2021-01" db="EMBL/GenBank/DDBJ databases">
        <authorList>
            <person name="Corre E."/>
            <person name="Pelletier E."/>
            <person name="Niang G."/>
            <person name="Scheremetjew M."/>
            <person name="Finn R."/>
            <person name="Kale V."/>
            <person name="Holt S."/>
            <person name="Cochrane G."/>
            <person name="Meng A."/>
            <person name="Brown T."/>
            <person name="Cohen L."/>
        </authorList>
    </citation>
    <scope>NUCLEOTIDE SEQUENCE</scope>
    <source>
        <strain evidence="4">NIES-2562</strain>
    </source>
</reference>
<feature type="region of interest" description="Disordered" evidence="2">
    <location>
        <begin position="426"/>
        <end position="460"/>
    </location>
</feature>
<accession>A0A7S3DLJ8</accession>
<dbReference type="InterPro" id="IPR001660">
    <property type="entry name" value="SAM"/>
</dbReference>
<dbReference type="PANTHER" id="PTHR43215">
    <property type="entry name" value="RADIAL SPOKE HEAD 1 HOMOLOG"/>
    <property type="match status" value="1"/>
</dbReference>
<dbReference type="SMART" id="SM00698">
    <property type="entry name" value="MORN"/>
    <property type="match status" value="3"/>
</dbReference>
<evidence type="ECO:0000313" key="4">
    <source>
        <dbReference type="EMBL" id="CAE0261542.1"/>
    </source>
</evidence>
<dbReference type="PANTHER" id="PTHR43215:SF14">
    <property type="entry name" value="RADIAL SPOKE HEAD 1 HOMOLOG"/>
    <property type="match status" value="1"/>
</dbReference>
<feature type="compositionally biased region" description="Basic and acidic residues" evidence="2">
    <location>
        <begin position="94"/>
        <end position="107"/>
    </location>
</feature>
<name>A0A7S3DLJ8_9EUKA</name>
<dbReference type="SUPFAM" id="SSF47769">
    <property type="entry name" value="SAM/Pointed domain"/>
    <property type="match status" value="1"/>
</dbReference>
<feature type="region of interest" description="Disordered" evidence="2">
    <location>
        <begin position="525"/>
        <end position="545"/>
    </location>
</feature>
<feature type="region of interest" description="Disordered" evidence="2">
    <location>
        <begin position="297"/>
        <end position="370"/>
    </location>
</feature>
<protein>
    <recommendedName>
        <fullName evidence="3">SAM domain-containing protein</fullName>
    </recommendedName>
</protein>
<feature type="domain" description="SAM" evidence="3">
    <location>
        <begin position="463"/>
        <end position="526"/>
    </location>
</feature>
<feature type="region of interest" description="Disordered" evidence="2">
    <location>
        <begin position="667"/>
        <end position="687"/>
    </location>
</feature>
<dbReference type="AlphaFoldDB" id="A0A7S3DLJ8"/>
<feature type="compositionally biased region" description="Basic and acidic residues" evidence="2">
    <location>
        <begin position="426"/>
        <end position="448"/>
    </location>
</feature>
<evidence type="ECO:0000259" key="3">
    <source>
        <dbReference type="PROSITE" id="PS50105"/>
    </source>
</evidence>
<evidence type="ECO:0000256" key="2">
    <source>
        <dbReference type="SAM" id="MobiDB-lite"/>
    </source>
</evidence>
<dbReference type="Gene3D" id="2.20.110.10">
    <property type="entry name" value="Histone H3 K4-specific methyltransferase SET7/9 N-terminal domain"/>
    <property type="match status" value="1"/>
</dbReference>
<dbReference type="SMART" id="SM00454">
    <property type="entry name" value="SAM"/>
    <property type="match status" value="1"/>
</dbReference>
<dbReference type="Gene3D" id="1.10.150.50">
    <property type="entry name" value="Transcription Factor, Ets-1"/>
    <property type="match status" value="1"/>
</dbReference>
<dbReference type="SUPFAM" id="SSF82185">
    <property type="entry name" value="Histone H3 K4-specific methyltransferase SET7/9 N-terminal domain"/>
    <property type="match status" value="2"/>
</dbReference>
<evidence type="ECO:0000256" key="1">
    <source>
        <dbReference type="ARBA" id="ARBA00022737"/>
    </source>
</evidence>
<feature type="region of interest" description="Disordered" evidence="2">
    <location>
        <begin position="87"/>
        <end position="139"/>
    </location>
</feature>
<dbReference type="Pfam" id="PF02493">
    <property type="entry name" value="MORN"/>
    <property type="match status" value="5"/>
</dbReference>
<proteinExistence type="predicted"/>
<dbReference type="InterPro" id="IPR003409">
    <property type="entry name" value="MORN"/>
</dbReference>
<organism evidence="4">
    <name type="scientific">Palpitomonas bilix</name>
    <dbReference type="NCBI Taxonomy" id="652834"/>
    <lineage>
        <taxon>Eukaryota</taxon>
        <taxon>Eukaryota incertae sedis</taxon>
    </lineage>
</organism>
<dbReference type="EMBL" id="HBIB01036663">
    <property type="protein sequence ID" value="CAE0261542.1"/>
    <property type="molecule type" value="Transcribed_RNA"/>
</dbReference>
<sequence length="706" mass="77459">MTYTDGRVYIGEWAEGRAEGLGIEKYGEGMRASTYWGEWVKGKREGFGLLLSPTGNLLAGEWQGDAPNGLGIVLTFDRFDKSSGGTTLRIVSEQSREEGEREGEGGGKRGAYPPPSPFRTPRLRQGGEEEGGGERDRASSLLFIPPPYLPYLSPLVNEAEMVKKVYCGEVRKGTKEGSGVLLLLLPRRYAAFEGTFVRGRLGSAGAVLSPDGSMYEGELKVGSGEKEGVGRYVSTQNGGVIFEGEFKRDRPDGAVAVVQFPPEREVEAYMHITDEKWEGRGERREVDEVQRPRAKVMLSPWVEGRQEAPPSPYSPSSHTDGRGGRQEWASTTEDSASVQFVPSLSPSPSPLPSSPGVTSPSLPPTQHPYLQPFSQRLAGVSKKVEEVRKATRAARQQAENALRLVASKLGRHVSITHLPSYLVDDAHSGRAESEGGERGGEKVGRQGEEGESEYNSGGDGWKKEVENWVRSLDLAEVETYVSIFLKEEINLATLAELNEGDLKAMGVTAYGAVKKTMLGIAKLREERKGEAEREEERRKKEEERKKREMEAVQYEKERKKLRRDGARRAYLPFVKHSASIFKTGENVKELCRRIDVSHIHKLGLLLNETLIEREDVDRPFTSLDLLSLSLPPSPPLPSELAFPLSLSYALPISPLVERDEGVPVSLPSADGGVRSATTSGGGEVPPLSTIWEESVPFAAVLSPSDE</sequence>
<dbReference type="InterPro" id="IPR013761">
    <property type="entry name" value="SAM/pointed_sf"/>
</dbReference>
<gene>
    <name evidence="4" type="ORF">PBIL07802_LOCUS23835</name>
</gene>